<accession>A9V695</accession>
<organism evidence="16 17">
    <name type="scientific">Monosiga brevicollis</name>
    <name type="common">Choanoflagellate</name>
    <dbReference type="NCBI Taxonomy" id="81824"/>
    <lineage>
        <taxon>Eukaryota</taxon>
        <taxon>Choanoflagellata</taxon>
        <taxon>Craspedida</taxon>
        <taxon>Salpingoecidae</taxon>
        <taxon>Monosiga</taxon>
    </lineage>
</organism>
<evidence type="ECO:0000256" key="3">
    <source>
        <dbReference type="ARBA" id="ARBA00022448"/>
    </source>
</evidence>
<evidence type="ECO:0000256" key="11">
    <source>
        <dbReference type="ARBA" id="ARBA00023136"/>
    </source>
</evidence>
<dbReference type="GO" id="GO:0008289">
    <property type="term" value="F:lipid binding"/>
    <property type="evidence" value="ECO:0007669"/>
    <property type="project" value="UniProtKB-KW"/>
</dbReference>
<feature type="domain" description="C2" evidence="14">
    <location>
        <begin position="950"/>
        <end position="1077"/>
    </location>
</feature>
<evidence type="ECO:0000313" key="17">
    <source>
        <dbReference type="Proteomes" id="UP000001357"/>
    </source>
</evidence>
<dbReference type="GO" id="GO:0005783">
    <property type="term" value="C:endoplasmic reticulum"/>
    <property type="evidence" value="ECO:0000318"/>
    <property type="project" value="GO_Central"/>
</dbReference>
<reference evidence="16 17" key="1">
    <citation type="journal article" date="2008" name="Nature">
        <title>The genome of the choanoflagellate Monosiga brevicollis and the origin of metazoans.</title>
        <authorList>
            <consortium name="JGI Sequencing"/>
            <person name="King N."/>
            <person name="Westbrook M.J."/>
            <person name="Young S.L."/>
            <person name="Kuo A."/>
            <person name="Abedin M."/>
            <person name="Chapman J."/>
            <person name="Fairclough S."/>
            <person name="Hellsten U."/>
            <person name="Isogai Y."/>
            <person name="Letunic I."/>
            <person name="Marr M."/>
            <person name="Pincus D."/>
            <person name="Putnam N."/>
            <person name="Rokas A."/>
            <person name="Wright K.J."/>
            <person name="Zuzow R."/>
            <person name="Dirks W."/>
            <person name="Good M."/>
            <person name="Goodstein D."/>
            <person name="Lemons D."/>
            <person name="Li W."/>
            <person name="Lyons J.B."/>
            <person name="Morris A."/>
            <person name="Nichols S."/>
            <person name="Richter D.J."/>
            <person name="Salamov A."/>
            <person name="Bork P."/>
            <person name="Lim W.A."/>
            <person name="Manning G."/>
            <person name="Miller W.T."/>
            <person name="McGinnis W."/>
            <person name="Shapiro H."/>
            <person name="Tjian R."/>
            <person name="Grigoriev I.V."/>
            <person name="Rokhsar D."/>
        </authorList>
    </citation>
    <scope>NUCLEOTIDE SEQUENCE [LARGE SCALE GENOMIC DNA]</scope>
    <source>
        <strain evidence="17">MX1 / ATCC 50154</strain>
    </source>
</reference>
<keyword evidence="3" id="KW-0813">Transport</keyword>
<keyword evidence="7" id="KW-0106">Calcium</keyword>
<keyword evidence="6" id="KW-0677">Repeat</keyword>
<dbReference type="Pfam" id="PF00168">
    <property type="entry name" value="C2"/>
    <property type="match status" value="4"/>
</dbReference>
<proteinExistence type="inferred from homology"/>
<dbReference type="PANTHER" id="PTHR10774">
    <property type="entry name" value="EXTENDED SYNAPTOTAGMIN-RELATED"/>
    <property type="match status" value="1"/>
</dbReference>
<feature type="transmembrane region" description="Helical" evidence="13">
    <location>
        <begin position="25"/>
        <end position="42"/>
    </location>
</feature>
<evidence type="ECO:0000256" key="5">
    <source>
        <dbReference type="ARBA" id="ARBA00022723"/>
    </source>
</evidence>
<dbReference type="InterPro" id="IPR039010">
    <property type="entry name" value="Synaptotagmin_SMP"/>
</dbReference>
<dbReference type="RefSeq" id="XP_001748268.1">
    <property type="nucleotide sequence ID" value="XM_001748216.1"/>
</dbReference>
<dbReference type="GO" id="GO:0006869">
    <property type="term" value="P:lipid transport"/>
    <property type="evidence" value="ECO:0007669"/>
    <property type="project" value="UniProtKB-KW"/>
</dbReference>
<keyword evidence="11 13" id="KW-0472">Membrane</keyword>
<dbReference type="STRING" id="81824.A9V695"/>
<evidence type="ECO:0000256" key="1">
    <source>
        <dbReference type="ARBA" id="ARBA00004167"/>
    </source>
</evidence>
<dbReference type="OMA" id="HISRTIN"/>
<dbReference type="KEGG" id="mbr:MONBRDRAFT_38202"/>
<gene>
    <name evidence="16" type="ORF">MONBRDRAFT_38202</name>
</gene>
<feature type="domain" description="C2" evidence="14">
    <location>
        <begin position="294"/>
        <end position="410"/>
    </location>
</feature>
<keyword evidence="17" id="KW-1185">Reference proteome</keyword>
<dbReference type="FunFam" id="2.60.40.150:FF:000217">
    <property type="entry name" value="Tcb1p"/>
    <property type="match status" value="1"/>
</dbReference>
<evidence type="ECO:0000256" key="4">
    <source>
        <dbReference type="ARBA" id="ARBA00022692"/>
    </source>
</evidence>
<sequence>MAEADGVGSGPSAPRSRTTGLQRRVIVRSALIFAWAFFLYIFNFGVLWYIGLCFMLAFHFYREFVLYEKQRNAIAQRQFLYAEDFLKIMGDYPSWVNFSEDERTTFINTALQQLWPNAKKATEDTVQNSCTAIFAQIKPSFLSTFGFETFDLGNDPPEITTVNVVQWHKDAVAIDLGIRMANGENDVVLSIGAGKVNVSVKVQNLEVQGTIRVLLAPLIDNVTPFEALSVSIIDKLDLHYKLAVTHACPITIAVALPLSAIPGLEKFLNKFINDILTTSLVWPRKVVVPMLTLDPYPDSLSWLFTSVCSDGLLHVTVVRAQGLSKMDVSSSDPYVKLSIRGDDVVKTKVQKKTTDPHWDESFELSVYDVATQSLHVQIYDYDKLDHDDPMGFCDIPISRLTPNKQIFITKTLTGGEGTISLLVTYKPFVTIPPPIDRVWERSDHHALGQTPAFLFVDVRRIEKIEKPKAVEFAVLHRTTAHGADGTRSREYVKMGESWAVVPWERMCIFEQGYAFPLRNADDGHVRIEFNNKLGSVDLDGLKLAYDAGYYGTLKEFKLADGEILYVHLTVRVIDSETEMASDDHVGPMPTIQRHTTGMWGMRNRKKTGGHRDSASQMEAMATQPELPSSPRPPSQSNLEPEELVKASVAELTKQTTQEAENAAVDVVASYHRIIADLKKNLPSAIVDAGVIIVTLLAFMLLTYLPLPWSVELLLFLLTCGFIYFNSSTKAQAKAQRMAALQSDGVDLSRCSTVELGRLAELAPAWAVVPDYEKTEWLNEVISIIWPRVNQAVGAMVQETLRDMKNKRQSPFDILEDLTVNLSLGHHGPLINGIHVYNSDLTSESVMLDIDLSLAGDIFVEVEATYKKFKVPVELSDLVLDTTLRVILKNFVDVYPCFNTVDISLTRPLNLDFQLSVLDVPIMSLPLLSNALSFGLNSIILRQLEGAQLIWPHVMSVDLADVQPAAPKGVGILRVWVKQAKHLRNVDWSLLGKNKSDPYVTLTLYEDEAIKLRTRVIDDDLNPVWNEYFEFVMLSNSRPFRMMVKDDDRVGKNVELGRAELMTNDLQFAPDTRISRTFDFTHKGKSAGHLDAIFEYKPFTSTIDSEYFDHDFEDKALGVVFVDIIRGRNMPPAGSAVRASIGNSSQGMDFVQGRSPAYKKRFTFLIRSFMSEKLSLEILTHNKLRHESSLGKIVVDLSDVAKSSGVLLTQKLKRGQTIQFRVALRTVKPDTDKPEVISWESYMKKREKEQEAELKRIDAEAKEAAETLDTAGPEAVTQAVATDINRAYIVDRPPERPGHAIVVVQKAINLHGVNANGFSDPYVSISCEGKKHRTKHISRTINPVWEERLTIAVADPETAVLEIQVKDHEGFMRANKHLGRAEIPIKSIKLQEEPRVVDLEDGRGQLFLALLYSEASQEELDKRKKSKKRQSTLQLQPPESPEHTLPEQESMI</sequence>
<dbReference type="EMBL" id="CH991562">
    <property type="protein sequence ID" value="EDQ87029.1"/>
    <property type="molecule type" value="Genomic_DNA"/>
</dbReference>
<dbReference type="GO" id="GO:0046872">
    <property type="term" value="F:metal ion binding"/>
    <property type="evidence" value="ECO:0007669"/>
    <property type="project" value="UniProtKB-KW"/>
</dbReference>
<keyword evidence="8 13" id="KW-1133">Transmembrane helix</keyword>
<evidence type="ECO:0000259" key="15">
    <source>
        <dbReference type="PROSITE" id="PS51847"/>
    </source>
</evidence>
<dbReference type="SMART" id="SM00239">
    <property type="entry name" value="C2"/>
    <property type="match status" value="3"/>
</dbReference>
<keyword evidence="4 13" id="KW-0812">Transmembrane</keyword>
<feature type="domain" description="C2" evidence="14">
    <location>
        <begin position="1279"/>
        <end position="1397"/>
    </location>
</feature>
<evidence type="ECO:0000256" key="6">
    <source>
        <dbReference type="ARBA" id="ARBA00022737"/>
    </source>
</evidence>
<feature type="region of interest" description="Disordered" evidence="12">
    <location>
        <begin position="600"/>
        <end position="641"/>
    </location>
</feature>
<dbReference type="InterPro" id="IPR031468">
    <property type="entry name" value="SMP_LBD"/>
</dbReference>
<dbReference type="GO" id="GO:0016020">
    <property type="term" value="C:membrane"/>
    <property type="evidence" value="ECO:0007669"/>
    <property type="project" value="UniProtKB-SubCell"/>
</dbReference>
<feature type="region of interest" description="Disordered" evidence="12">
    <location>
        <begin position="1418"/>
        <end position="1451"/>
    </location>
</feature>
<dbReference type="FunFam" id="2.60.40.150:FF:000226">
    <property type="entry name" value="Tcb1p"/>
    <property type="match status" value="1"/>
</dbReference>
<evidence type="ECO:0000256" key="2">
    <source>
        <dbReference type="ARBA" id="ARBA00006996"/>
    </source>
</evidence>
<evidence type="ECO:0000256" key="10">
    <source>
        <dbReference type="ARBA" id="ARBA00023121"/>
    </source>
</evidence>
<comment type="similarity">
    <text evidence="2">Belongs to the synaptotagmin family.</text>
</comment>
<keyword evidence="10" id="KW-0446">Lipid-binding</keyword>
<dbReference type="GeneID" id="5893419"/>
<feature type="domain" description="SMP-LTD" evidence="15">
    <location>
        <begin position="89"/>
        <end position="291"/>
    </location>
</feature>
<dbReference type="InterPro" id="IPR035892">
    <property type="entry name" value="C2_domain_sf"/>
</dbReference>
<dbReference type="InParanoid" id="A9V695"/>
<dbReference type="Gene3D" id="2.60.40.150">
    <property type="entry name" value="C2 domain"/>
    <property type="match status" value="4"/>
</dbReference>
<dbReference type="InterPro" id="IPR045050">
    <property type="entry name" value="Synaptotagmin_plant"/>
</dbReference>
<evidence type="ECO:0000256" key="9">
    <source>
        <dbReference type="ARBA" id="ARBA00023055"/>
    </source>
</evidence>
<dbReference type="CDD" id="cd21677">
    <property type="entry name" value="SMP_SYT"/>
    <property type="match status" value="1"/>
</dbReference>
<comment type="subcellular location">
    <subcellularLocation>
        <location evidence="1">Membrane</location>
        <topology evidence="1">Single-pass membrane protein</topology>
    </subcellularLocation>
</comment>
<dbReference type="Pfam" id="PF17047">
    <property type="entry name" value="SMP_LBD"/>
    <property type="match status" value="2"/>
</dbReference>
<evidence type="ECO:0000256" key="8">
    <source>
        <dbReference type="ARBA" id="ARBA00022989"/>
    </source>
</evidence>
<evidence type="ECO:0000256" key="7">
    <source>
        <dbReference type="ARBA" id="ARBA00022837"/>
    </source>
</evidence>
<dbReference type="SUPFAM" id="SSF49562">
    <property type="entry name" value="C2 domain (Calcium/lipid-binding domain, CaLB)"/>
    <property type="match status" value="4"/>
</dbReference>
<evidence type="ECO:0000259" key="14">
    <source>
        <dbReference type="PROSITE" id="PS50004"/>
    </source>
</evidence>
<dbReference type="CDD" id="cd00030">
    <property type="entry name" value="C2"/>
    <property type="match status" value="4"/>
</dbReference>
<dbReference type="PROSITE" id="PS50004">
    <property type="entry name" value="C2"/>
    <property type="match status" value="3"/>
</dbReference>
<dbReference type="InterPro" id="IPR000008">
    <property type="entry name" value="C2_dom"/>
</dbReference>
<protein>
    <submittedName>
        <fullName evidence="16">Uncharacterized protein</fullName>
    </submittedName>
</protein>
<dbReference type="eggNOG" id="KOG1012">
    <property type="taxonomic scope" value="Eukaryota"/>
</dbReference>
<dbReference type="PANTHER" id="PTHR10774:SF190">
    <property type="entry name" value="C2 CALCIUM_LIPID-BINDING ENDONUCLEASE_EXONUCLEASE_PHOSPHATASE-RELATED"/>
    <property type="match status" value="1"/>
</dbReference>
<name>A9V695_MONBE</name>
<feature type="domain" description="SMP-LTD" evidence="15">
    <location>
        <begin position="770"/>
        <end position="959"/>
    </location>
</feature>
<dbReference type="Proteomes" id="UP000001357">
    <property type="component" value="Unassembled WGS sequence"/>
</dbReference>
<keyword evidence="5" id="KW-0479">Metal-binding</keyword>
<evidence type="ECO:0000256" key="13">
    <source>
        <dbReference type="SAM" id="Phobius"/>
    </source>
</evidence>
<keyword evidence="9" id="KW-0445">Lipid transport</keyword>
<evidence type="ECO:0000313" key="16">
    <source>
        <dbReference type="EMBL" id="EDQ87029.1"/>
    </source>
</evidence>
<evidence type="ECO:0000256" key="12">
    <source>
        <dbReference type="SAM" id="MobiDB-lite"/>
    </source>
</evidence>
<dbReference type="PROSITE" id="PS51847">
    <property type="entry name" value="SMP"/>
    <property type="match status" value="2"/>
</dbReference>